<keyword evidence="1" id="KW-1133">Transmembrane helix</keyword>
<feature type="transmembrane region" description="Helical" evidence="1">
    <location>
        <begin position="38"/>
        <end position="60"/>
    </location>
</feature>
<gene>
    <name evidence="2" type="ORF">V1477_001753</name>
</gene>
<dbReference type="Proteomes" id="UP001607303">
    <property type="component" value="Unassembled WGS sequence"/>
</dbReference>
<evidence type="ECO:0000313" key="2">
    <source>
        <dbReference type="EMBL" id="KAL2749682.1"/>
    </source>
</evidence>
<protein>
    <recommendedName>
        <fullName evidence="4">Complex I-B15</fullName>
    </recommendedName>
</protein>
<keyword evidence="1" id="KW-0472">Membrane</keyword>
<dbReference type="AlphaFoldDB" id="A0ABD2CX06"/>
<comment type="caution">
    <text evidence="2">The sequence shown here is derived from an EMBL/GenBank/DDBJ whole genome shotgun (WGS) entry which is preliminary data.</text>
</comment>
<evidence type="ECO:0008006" key="4">
    <source>
        <dbReference type="Google" id="ProtNLM"/>
    </source>
</evidence>
<proteinExistence type="predicted"/>
<organism evidence="2 3">
    <name type="scientific">Vespula maculifrons</name>
    <name type="common">Eastern yellow jacket</name>
    <name type="synonym">Wasp</name>
    <dbReference type="NCBI Taxonomy" id="7453"/>
    <lineage>
        <taxon>Eukaryota</taxon>
        <taxon>Metazoa</taxon>
        <taxon>Ecdysozoa</taxon>
        <taxon>Arthropoda</taxon>
        <taxon>Hexapoda</taxon>
        <taxon>Insecta</taxon>
        <taxon>Pterygota</taxon>
        <taxon>Neoptera</taxon>
        <taxon>Endopterygota</taxon>
        <taxon>Hymenoptera</taxon>
        <taxon>Apocrita</taxon>
        <taxon>Aculeata</taxon>
        <taxon>Vespoidea</taxon>
        <taxon>Vespidae</taxon>
        <taxon>Vespinae</taxon>
        <taxon>Vespula</taxon>
    </lineage>
</organism>
<dbReference type="EMBL" id="JAYRBN010000026">
    <property type="protein sequence ID" value="KAL2749682.1"/>
    <property type="molecule type" value="Genomic_DNA"/>
</dbReference>
<keyword evidence="1" id="KW-0812">Transmembrane</keyword>
<evidence type="ECO:0000313" key="3">
    <source>
        <dbReference type="Proteomes" id="UP001607303"/>
    </source>
</evidence>
<reference evidence="2 3" key="1">
    <citation type="journal article" date="2024" name="Ann. Entomol. Soc. Am.">
        <title>Genomic analyses of the southern and eastern yellowjacket wasps (Hymenoptera: Vespidae) reveal evolutionary signatures of social life.</title>
        <authorList>
            <person name="Catto M.A."/>
            <person name="Caine P.B."/>
            <person name="Orr S.E."/>
            <person name="Hunt B.G."/>
            <person name="Goodisman M.A.D."/>
        </authorList>
    </citation>
    <scope>NUCLEOTIDE SEQUENCE [LARGE SCALE GENOMIC DNA]</scope>
    <source>
        <strain evidence="2">232</strain>
        <tissue evidence="2">Head and thorax</tissue>
    </source>
</reference>
<accession>A0ABD2CX06</accession>
<sequence length="94" mass="11376">MHFVKINRIRELLVPHYGKSFVEKCKYLWKLGWNTNPVMTTCVVTLPLVMLGTLWIYNFHDSNPKVRKYRKHITIYRSDDPRVEKIRHYSIIDN</sequence>
<evidence type="ECO:0000256" key="1">
    <source>
        <dbReference type="SAM" id="Phobius"/>
    </source>
</evidence>
<keyword evidence="3" id="KW-1185">Reference proteome</keyword>
<name>A0ABD2CX06_VESMC</name>